<dbReference type="SMART" id="SM00306">
    <property type="entry name" value="HintN"/>
    <property type="match status" value="1"/>
</dbReference>
<dbReference type="InterPro" id="IPR003587">
    <property type="entry name" value="Hint_dom_N"/>
</dbReference>
<feature type="region of interest" description="Disordered" evidence="2">
    <location>
        <begin position="369"/>
        <end position="393"/>
    </location>
</feature>
<keyword evidence="3" id="KW-0732">Signal</keyword>
<evidence type="ECO:0000259" key="4">
    <source>
        <dbReference type="SMART" id="SM00306"/>
    </source>
</evidence>
<dbReference type="PANTHER" id="PTHR32305:SF17">
    <property type="entry name" value="TRNA NUCLEASE WAPA"/>
    <property type="match status" value="1"/>
</dbReference>
<accession>A0A8J4DN28</accession>
<feature type="signal peptide" evidence="3">
    <location>
        <begin position="1"/>
        <end position="22"/>
    </location>
</feature>
<dbReference type="Gene3D" id="2.170.16.10">
    <property type="entry name" value="Hedgehog/Intein (Hint) domain"/>
    <property type="match status" value="1"/>
</dbReference>
<feature type="chain" id="PRO_5035197433" description="Hint domain-containing protein" evidence="3">
    <location>
        <begin position="23"/>
        <end position="2275"/>
    </location>
</feature>
<dbReference type="NCBIfam" id="TIGR01643">
    <property type="entry name" value="YD_repeat_2x"/>
    <property type="match status" value="1"/>
</dbReference>
<dbReference type="PROSITE" id="PS50818">
    <property type="entry name" value="INTEIN_C_TER"/>
    <property type="match status" value="1"/>
</dbReference>
<dbReference type="SUPFAM" id="SSF51294">
    <property type="entry name" value="Hedgehog/intein (Hint) domain"/>
    <property type="match status" value="1"/>
</dbReference>
<evidence type="ECO:0000313" key="6">
    <source>
        <dbReference type="Proteomes" id="UP000619260"/>
    </source>
</evidence>
<dbReference type="InterPro" id="IPR006530">
    <property type="entry name" value="YD"/>
</dbReference>
<dbReference type="PANTHER" id="PTHR32305">
    <property type="match status" value="1"/>
</dbReference>
<dbReference type="InterPro" id="IPR036844">
    <property type="entry name" value="Hint_dom_sf"/>
</dbReference>
<dbReference type="NCBIfam" id="TIGR03696">
    <property type="entry name" value="Rhs_assc_core"/>
    <property type="match status" value="1"/>
</dbReference>
<feature type="region of interest" description="Disordered" evidence="2">
    <location>
        <begin position="1598"/>
        <end position="1634"/>
    </location>
</feature>
<dbReference type="EMBL" id="BOPF01000003">
    <property type="protein sequence ID" value="GIJ43974.1"/>
    <property type="molecule type" value="Genomic_DNA"/>
</dbReference>
<feature type="compositionally biased region" description="Low complexity" evidence="2">
    <location>
        <begin position="1610"/>
        <end position="1626"/>
    </location>
</feature>
<dbReference type="InterPro" id="IPR022385">
    <property type="entry name" value="Rhs_assc_core"/>
</dbReference>
<keyword evidence="6" id="KW-1185">Reference proteome</keyword>
<name>A0A8J4DN28_9ACTN</name>
<dbReference type="Pfam" id="PF07591">
    <property type="entry name" value="PT-HINT"/>
    <property type="match status" value="1"/>
</dbReference>
<comment type="caution">
    <text evidence="5">The sequence shown here is derived from an EMBL/GenBank/DDBJ whole genome shotgun (WGS) entry which is preliminary data.</text>
</comment>
<dbReference type="CDD" id="cd00081">
    <property type="entry name" value="Hint"/>
    <property type="match status" value="1"/>
</dbReference>
<dbReference type="Proteomes" id="UP000619260">
    <property type="component" value="Unassembled WGS sequence"/>
</dbReference>
<dbReference type="Pfam" id="PF25023">
    <property type="entry name" value="TEN_YD-shell"/>
    <property type="match status" value="1"/>
</dbReference>
<keyword evidence="1" id="KW-0677">Repeat</keyword>
<feature type="compositionally biased region" description="Low complexity" evidence="2">
    <location>
        <begin position="20"/>
        <end position="29"/>
    </location>
</feature>
<sequence length="2275" mass="245640">MAAVVLSAVVTVVLTGAPPALAAPGYTPPEQVEPSVPGRDLPDSPPSVDPDAAVAVTAPAAVAWPVAQSADVDLAAAPPAVAATEASRAGAAGKVRAGTTPVWLRALTTDPARGARAETVAPVGRMRVEVLDRAASERGRVAGPLIRLGRTDGRAEAGRVAVEVDYGGFKEAYGGAWAARLKVAAVPECALTAPGRRDCAPIPLASTNDLAAGRVAADVAVPASGTALFGVVAAAQGKSGTFGATSLAASSTWSAGGSSGDFNWSYPLRVPPAVAGPAPQLGLTYSSGSVDGRTAATNNQASWLGLGFEFWPGQIERKYKPCAEDMDGGGNNAGRPTGDQCWVSDNATMSLGGRSSELVKVEDNNNLWRPKNDDGSRVEQIFDPSRDNGDNDGEYWKVTTADGTQYHFGYHKLPAFAGTERTWSTFTVPVYGNHPGEKCHDAAGNRFAASGCRQAYRWNVDYVVDVHGNTMTYFYEQEHNRYARDGELNHPDSWYVRGGYLKRIDYGQRAGDTVATAAPAQVRFDVEDRCLPGNCTKAQPERWPDVPWDQNCDPGQECTNAFSPTFFTQKRLSMITTSVLKADGSGHRDVDRWTLRHSFLDPDDGTGAAMWLEGITHTGVANSVVGTSLPEVAFDGEFLANRVDNAANHISPLMWRRLIAVTTETGAKIAVDYADQECSSANRPSDNDADINTKRCMPVKGVDPAFANRVDWFHKYVVAQVTETDAATGLRPVVTSYEYVGPAAWHFDEIDGIVPVEKKTWAQWRGYGQVFTRVGDGQDGPVRRTDTIYFRGMDGDRLDDGTVKDIKIVDHRGPGFALKDHDRYAGTVRETTAYITDGGAVLSRTITDPWLSAPTATQRKPGNITAEARMIDSTATYGYHTVWGAAGPTVRTTEVRKTIDGQGRVTQIHDRGDTATPTDDLCTRTEYASNTAANLLNLVTRVQKFSAPCDTPMTLPDDVLSDGRTFYDYSDTFGEIRDKGIVTRVDDLSGWTIRTPTYATTQRIRYDNLGRVVESTDQRGLLTRTTFTPATGPVTRVTTNDPLGIETYVEADPAWGAPVLEVNTTYGTRTRVALDNLGRVAKVWGPTRPDNSDPDGEFGYLVRNNGPIVVTSRNRQTNGNYLTKYELYDGRMRLRQTQIPAANGGRAVADMHYDSRDLLVKRSGPYYNDAPPGFSLLQVTNEAALPNQVRTEYDGAGRATAEILMAGNGTTLTEKWRTTTVHGGDRVHVIPPYGATATETIYDARGRIQELRQLHTTSAAGTYDLTRYEYTKDGKPAKVTDPVGNVWETKYDLLGRVRQTVDPDRGTTTITYNAYDQPETTTDSRGKTLQTTYDNYGRPTETRDITGGGSVKRTSTVYDTIKLGLPTSSTRWVGDDAYTTRVAEYDQHLRPKRTQYVLPMSEGALGGTWEFSSTFNDDGSPASTTMPAAGGLPAETLSFGYNEFSLPTTTTGLAPYVTGTTYTAYAEPSALQLSDGTTWVQHRYYYDQATRRPTNTLTRTQTSNTPIVNASYTYDPAGNLTKVSDSPTGQPTDTQCFWYDNLRRLTTAWTPASNDCATAPTRETLGGPAPYWHAFDYDKVGNRTAEKRHVPENTTATYTYPAAGKPQPHTLTSKTTTGPTGTKSLTFGYDPTGNTTRRDVAGAVQDLEWDVEGKLVKATQGAAETSYLYDADGERLIRRDSTGSTLYLGGMELHRSASGALSATRYYSHGGQTIGVRTNDNRLTWLGGDHHGTHTIAIDAQTQNYERRRSTPFGADRGTAPTWWAGDKGFVGGTRDTSTGYTHLGAREYDDDTGRFLSIDPIIDPADPQQMHGYAYANNNPTTFSDPDGLLIACGPDGIYCGPNAEPKPDLSNKEPPPVTLPPNEQAAIDEAKAVKQKSMIDIIKEQGLAFLLDFLGITDIVNCFTKGDLGACVSTLIGFIPWGKVLKAGKAIIKGIDKAFTAYTAWQKAVKLADDVLKRADEWIAAARKKADEVADAAAKAEKKGGGCTNPDNSFVPGTEVALGGGGTKPIEELRAGDEVLAADPETGTVAARPITVAIEGSGPKALVDIRVSTSNTNGENVITATDAHPFWVTNRSSWRDAGDLEPGDELLAPDGARVTVIAVVAYGARASVHNLTVQDLHTYFVLAGGKPVLVHNCPADLPEGFFPAPSRYDEPLGPVENITSDYRRSDYGGRRATRNPAGNAIVAAAAGTPCPECGAIMIPRTRTSPQPEHFPALVVFHFEHGGHRLTPAERAAYGTSGASLNGANCAQCQRQQGNRLMRYVQKMRKKFGL</sequence>
<evidence type="ECO:0000256" key="3">
    <source>
        <dbReference type="SAM" id="SignalP"/>
    </source>
</evidence>
<dbReference type="Gene3D" id="2.180.10.10">
    <property type="entry name" value="RHS repeat-associated core"/>
    <property type="match status" value="2"/>
</dbReference>
<protein>
    <recommendedName>
        <fullName evidence="4">Hint domain-containing protein</fullName>
    </recommendedName>
</protein>
<proteinExistence type="predicted"/>
<dbReference type="InterPro" id="IPR056823">
    <property type="entry name" value="TEN-like_YD-shell"/>
</dbReference>
<feature type="domain" description="Hint" evidence="4">
    <location>
        <begin position="1993"/>
        <end position="2096"/>
    </location>
</feature>
<evidence type="ECO:0000256" key="2">
    <source>
        <dbReference type="SAM" id="MobiDB-lite"/>
    </source>
</evidence>
<evidence type="ECO:0000256" key="1">
    <source>
        <dbReference type="ARBA" id="ARBA00022737"/>
    </source>
</evidence>
<organism evidence="5 6">
    <name type="scientific">Virgisporangium aliadipatigenens</name>
    <dbReference type="NCBI Taxonomy" id="741659"/>
    <lineage>
        <taxon>Bacteria</taxon>
        <taxon>Bacillati</taxon>
        <taxon>Actinomycetota</taxon>
        <taxon>Actinomycetes</taxon>
        <taxon>Micromonosporales</taxon>
        <taxon>Micromonosporaceae</taxon>
        <taxon>Virgisporangium</taxon>
    </lineage>
</organism>
<reference evidence="5" key="1">
    <citation type="submission" date="2021-01" db="EMBL/GenBank/DDBJ databases">
        <title>Whole genome shotgun sequence of Virgisporangium aliadipatigenens NBRC 105644.</title>
        <authorList>
            <person name="Komaki H."/>
            <person name="Tamura T."/>
        </authorList>
    </citation>
    <scope>NUCLEOTIDE SEQUENCE</scope>
    <source>
        <strain evidence="5">NBRC 105644</strain>
    </source>
</reference>
<evidence type="ECO:0000313" key="5">
    <source>
        <dbReference type="EMBL" id="GIJ43974.1"/>
    </source>
</evidence>
<feature type="region of interest" description="Disordered" evidence="2">
    <location>
        <begin position="20"/>
        <end position="50"/>
    </location>
</feature>
<gene>
    <name evidence="5" type="ORF">Val02_08600</name>
</gene>
<dbReference type="InterPro" id="IPR030934">
    <property type="entry name" value="Intein_C"/>
</dbReference>
<dbReference type="InterPro" id="IPR050708">
    <property type="entry name" value="T6SS_VgrG/RHS"/>
</dbReference>